<reference evidence="2" key="1">
    <citation type="submission" date="2014-11" db="EMBL/GenBank/DDBJ databases">
        <authorList>
            <person name="Amaro Gonzalez C."/>
        </authorList>
    </citation>
    <scope>NUCLEOTIDE SEQUENCE</scope>
</reference>
<keyword evidence="1" id="KW-0732">Signal</keyword>
<organism evidence="2">
    <name type="scientific">Anguilla anguilla</name>
    <name type="common">European freshwater eel</name>
    <name type="synonym">Muraena anguilla</name>
    <dbReference type="NCBI Taxonomy" id="7936"/>
    <lineage>
        <taxon>Eukaryota</taxon>
        <taxon>Metazoa</taxon>
        <taxon>Chordata</taxon>
        <taxon>Craniata</taxon>
        <taxon>Vertebrata</taxon>
        <taxon>Euteleostomi</taxon>
        <taxon>Actinopterygii</taxon>
        <taxon>Neopterygii</taxon>
        <taxon>Teleostei</taxon>
        <taxon>Anguilliformes</taxon>
        <taxon>Anguillidae</taxon>
        <taxon>Anguilla</taxon>
    </lineage>
</organism>
<accession>A0A0E9TR55</accession>
<sequence length="48" mass="5182">MYFLKCLFLSPGASGTVLYSLKCFCVTLSTCQNNFTDKACTEGPAAHV</sequence>
<proteinExistence type="predicted"/>
<evidence type="ECO:0000256" key="1">
    <source>
        <dbReference type="SAM" id="SignalP"/>
    </source>
</evidence>
<dbReference type="AlphaFoldDB" id="A0A0E9TR55"/>
<dbReference type="EMBL" id="GBXM01053227">
    <property type="protein sequence ID" value="JAH55350.1"/>
    <property type="molecule type" value="Transcribed_RNA"/>
</dbReference>
<feature type="signal peptide" evidence="1">
    <location>
        <begin position="1"/>
        <end position="15"/>
    </location>
</feature>
<protein>
    <submittedName>
        <fullName evidence="2">Uncharacterized protein</fullName>
    </submittedName>
</protein>
<feature type="chain" id="PRO_5012158522" evidence="1">
    <location>
        <begin position="16"/>
        <end position="48"/>
    </location>
</feature>
<reference evidence="2" key="2">
    <citation type="journal article" date="2015" name="Fish Shellfish Immunol.">
        <title>Early steps in the European eel (Anguilla anguilla)-Vibrio vulnificus interaction in the gills: Role of the RtxA13 toxin.</title>
        <authorList>
            <person name="Callol A."/>
            <person name="Pajuelo D."/>
            <person name="Ebbesson L."/>
            <person name="Teles M."/>
            <person name="MacKenzie S."/>
            <person name="Amaro C."/>
        </authorList>
    </citation>
    <scope>NUCLEOTIDE SEQUENCE</scope>
</reference>
<evidence type="ECO:0000313" key="2">
    <source>
        <dbReference type="EMBL" id="JAH55350.1"/>
    </source>
</evidence>
<name>A0A0E9TR55_ANGAN</name>